<keyword evidence="3" id="KW-1003">Cell membrane</keyword>
<dbReference type="PANTHER" id="PTHR43790">
    <property type="entry name" value="CARBOHYDRATE TRANSPORT ATP-BINDING PROTEIN MG119-RELATED"/>
    <property type="match status" value="1"/>
</dbReference>
<keyword evidence="9" id="KW-0472">Membrane</keyword>
<dbReference type="Pfam" id="PF00005">
    <property type="entry name" value="ABC_tran"/>
    <property type="match status" value="2"/>
</dbReference>
<sequence length="505" mass="56724">MEPLVQVKNIQKAFAGVLALNDISVDFYPGRVHVLLGENGAGKSTLIKIISGVYQKDEGHLYLEGREINPHNAKEGIDIGISVIHQELSVIPDLSVAENIFLDRLSKSGVTFVHFDRLYKDTRRLMDRLHIQDIRPQEKVCNLSAANRQMVEIMRAISRNAKMVVMDEPTSSLSDQEVDMLFEVIDRLKKQNVAIVYITHKLKEIFAVGDDISIFKDGALVCTRQVKGLDETTMVSMMVGRDIGDYYIRSQPPEKKIPVLKVKNLCGSKFHNVSFTLYQGEVLGFAGLVGAGRTELMRAIFGADRYFSGEIYVDGKKCVFTHPRDAVARGIALVPEDRRKQGVFLDVSVRDNISSVSLRHRAKGGFINFPEERRISAEYLKKLRIKTPSDQEFVRYLSGGNQQKVVLAKWLAEKSRILILDEPTRGIDVNAKAEIYKLICEYIREGGSVVMVSSELPEVVGISQRIVVMHAGRITAVVEGERMTEETIMYYATLDEDTARGDIIE</sequence>
<dbReference type="InterPro" id="IPR050107">
    <property type="entry name" value="ABC_carbohydrate_import_ATPase"/>
</dbReference>
<evidence type="ECO:0000313" key="12">
    <source>
        <dbReference type="Proteomes" id="UP000095765"/>
    </source>
</evidence>
<name>A0A174LL51_9FIRM</name>
<dbReference type="SUPFAM" id="SSF52540">
    <property type="entry name" value="P-loop containing nucleoside triphosphate hydrolases"/>
    <property type="match status" value="2"/>
</dbReference>
<dbReference type="GO" id="GO:0016887">
    <property type="term" value="F:ATP hydrolysis activity"/>
    <property type="evidence" value="ECO:0007669"/>
    <property type="project" value="InterPro"/>
</dbReference>
<feature type="domain" description="ABC transporter" evidence="10">
    <location>
        <begin position="254"/>
        <end position="496"/>
    </location>
</feature>
<keyword evidence="2" id="KW-0813">Transport</keyword>
<evidence type="ECO:0000256" key="6">
    <source>
        <dbReference type="ARBA" id="ARBA00022741"/>
    </source>
</evidence>
<keyword evidence="6" id="KW-0547">Nucleotide-binding</keyword>
<evidence type="ECO:0000256" key="1">
    <source>
        <dbReference type="ARBA" id="ARBA00004202"/>
    </source>
</evidence>
<dbReference type="Gene3D" id="3.40.50.300">
    <property type="entry name" value="P-loop containing nucleotide triphosphate hydrolases"/>
    <property type="match status" value="2"/>
</dbReference>
<dbReference type="PANTHER" id="PTHR43790:SF3">
    <property type="entry name" value="D-ALLOSE IMPORT ATP-BINDING PROTEIN ALSA-RELATED"/>
    <property type="match status" value="1"/>
</dbReference>
<dbReference type="InterPro" id="IPR003593">
    <property type="entry name" value="AAA+_ATPase"/>
</dbReference>
<dbReference type="PROSITE" id="PS50893">
    <property type="entry name" value="ABC_TRANSPORTER_2"/>
    <property type="match status" value="2"/>
</dbReference>
<reference evidence="11 12" key="1">
    <citation type="submission" date="2015-09" db="EMBL/GenBank/DDBJ databases">
        <authorList>
            <consortium name="Pathogen Informatics"/>
        </authorList>
    </citation>
    <scope>NUCLEOTIDE SEQUENCE [LARGE SCALE GENOMIC DNA]</scope>
    <source>
        <strain evidence="11 12">2789STDY5834939</strain>
    </source>
</reference>
<keyword evidence="8" id="KW-1278">Translocase</keyword>
<dbReference type="AlphaFoldDB" id="A0A174LL51"/>
<evidence type="ECO:0000256" key="8">
    <source>
        <dbReference type="ARBA" id="ARBA00022967"/>
    </source>
</evidence>
<protein>
    <submittedName>
        <fullName evidence="11">Ribose import ATP-binding protein RbsA</fullName>
        <ecNumber evidence="11">3.6.3.17</ecNumber>
    </submittedName>
</protein>
<evidence type="ECO:0000256" key="3">
    <source>
        <dbReference type="ARBA" id="ARBA00022475"/>
    </source>
</evidence>
<feature type="domain" description="ABC transporter" evidence="10">
    <location>
        <begin position="5"/>
        <end position="242"/>
    </location>
</feature>
<dbReference type="EMBL" id="CZBE01000001">
    <property type="protein sequence ID" value="CUP23357.1"/>
    <property type="molecule type" value="Genomic_DNA"/>
</dbReference>
<dbReference type="FunFam" id="3.40.50.300:FF:000127">
    <property type="entry name" value="Ribose import ATP-binding protein RbsA"/>
    <property type="match status" value="1"/>
</dbReference>
<dbReference type="GO" id="GO:0005886">
    <property type="term" value="C:plasma membrane"/>
    <property type="evidence" value="ECO:0007669"/>
    <property type="project" value="UniProtKB-SubCell"/>
</dbReference>
<dbReference type="Proteomes" id="UP000095765">
    <property type="component" value="Unassembled WGS sequence"/>
</dbReference>
<keyword evidence="7 11" id="KW-0067">ATP-binding</keyword>
<evidence type="ECO:0000256" key="2">
    <source>
        <dbReference type="ARBA" id="ARBA00022448"/>
    </source>
</evidence>
<dbReference type="RefSeq" id="WP_024731092.1">
    <property type="nucleotide sequence ID" value="NZ_CABIWA010000002.1"/>
</dbReference>
<organism evidence="11 12">
    <name type="scientific">Anaerotruncus colihominis</name>
    <dbReference type="NCBI Taxonomy" id="169435"/>
    <lineage>
        <taxon>Bacteria</taxon>
        <taxon>Bacillati</taxon>
        <taxon>Bacillota</taxon>
        <taxon>Clostridia</taxon>
        <taxon>Eubacteriales</taxon>
        <taxon>Oscillospiraceae</taxon>
        <taxon>Anaerotruncus</taxon>
    </lineage>
</organism>
<evidence type="ECO:0000256" key="7">
    <source>
        <dbReference type="ARBA" id="ARBA00022840"/>
    </source>
</evidence>
<gene>
    <name evidence="11" type="primary">rbsA_3</name>
    <name evidence="11" type="ORF">ERS852551_00178</name>
</gene>
<dbReference type="SMART" id="SM00382">
    <property type="entry name" value="AAA"/>
    <property type="match status" value="2"/>
</dbReference>
<dbReference type="CDD" id="cd03216">
    <property type="entry name" value="ABC_Carb_Monos_I"/>
    <property type="match status" value="1"/>
</dbReference>
<dbReference type="OrthoDB" id="9771863at2"/>
<dbReference type="EC" id="3.6.3.17" evidence="11"/>
<evidence type="ECO:0000259" key="10">
    <source>
        <dbReference type="PROSITE" id="PS50893"/>
    </source>
</evidence>
<dbReference type="PROSITE" id="PS00211">
    <property type="entry name" value="ABC_TRANSPORTER_1"/>
    <property type="match status" value="1"/>
</dbReference>
<keyword evidence="4" id="KW-0762">Sugar transport</keyword>
<evidence type="ECO:0000256" key="5">
    <source>
        <dbReference type="ARBA" id="ARBA00022737"/>
    </source>
</evidence>
<dbReference type="GO" id="GO:0005524">
    <property type="term" value="F:ATP binding"/>
    <property type="evidence" value="ECO:0007669"/>
    <property type="project" value="UniProtKB-KW"/>
</dbReference>
<dbReference type="InterPro" id="IPR017871">
    <property type="entry name" value="ABC_transporter-like_CS"/>
</dbReference>
<keyword evidence="11" id="KW-0378">Hydrolase</keyword>
<evidence type="ECO:0000313" key="11">
    <source>
        <dbReference type="EMBL" id="CUP23357.1"/>
    </source>
</evidence>
<evidence type="ECO:0000256" key="4">
    <source>
        <dbReference type="ARBA" id="ARBA00022597"/>
    </source>
</evidence>
<dbReference type="GeneID" id="72463300"/>
<keyword evidence="5" id="KW-0677">Repeat</keyword>
<comment type="subcellular location">
    <subcellularLocation>
        <location evidence="1">Cell membrane</location>
        <topology evidence="1">Peripheral membrane protein</topology>
    </subcellularLocation>
</comment>
<evidence type="ECO:0000256" key="9">
    <source>
        <dbReference type="ARBA" id="ARBA00023136"/>
    </source>
</evidence>
<dbReference type="CDD" id="cd03215">
    <property type="entry name" value="ABC_Carb_Monos_II"/>
    <property type="match status" value="1"/>
</dbReference>
<dbReference type="InterPro" id="IPR003439">
    <property type="entry name" value="ABC_transporter-like_ATP-bd"/>
</dbReference>
<dbReference type="InterPro" id="IPR027417">
    <property type="entry name" value="P-loop_NTPase"/>
</dbReference>
<proteinExistence type="predicted"/>
<accession>A0A174LL51</accession>